<dbReference type="PANTHER" id="PTHR43205:SF7">
    <property type="entry name" value="PROSTAGLANDIN REDUCTASE 1"/>
    <property type="match status" value="1"/>
</dbReference>
<organism evidence="1 2">
    <name type="scientific">Gymnopilus junonius</name>
    <name type="common">Spectacular rustgill mushroom</name>
    <name type="synonym">Gymnopilus spectabilis subsp. junonius</name>
    <dbReference type="NCBI Taxonomy" id="109634"/>
    <lineage>
        <taxon>Eukaryota</taxon>
        <taxon>Fungi</taxon>
        <taxon>Dikarya</taxon>
        <taxon>Basidiomycota</taxon>
        <taxon>Agaricomycotina</taxon>
        <taxon>Agaricomycetes</taxon>
        <taxon>Agaricomycetidae</taxon>
        <taxon>Agaricales</taxon>
        <taxon>Agaricineae</taxon>
        <taxon>Hymenogastraceae</taxon>
        <taxon>Gymnopilus</taxon>
    </lineage>
</organism>
<dbReference type="Proteomes" id="UP000724874">
    <property type="component" value="Unassembled WGS sequence"/>
</dbReference>
<dbReference type="SUPFAM" id="SSF51735">
    <property type="entry name" value="NAD(P)-binding Rossmann-fold domains"/>
    <property type="match status" value="1"/>
</dbReference>
<dbReference type="InterPro" id="IPR036291">
    <property type="entry name" value="NAD(P)-bd_dom_sf"/>
</dbReference>
<protein>
    <recommendedName>
        <fullName evidence="3">Alcohol dehydrogenase</fullName>
    </recommendedName>
</protein>
<dbReference type="GO" id="GO:0016628">
    <property type="term" value="F:oxidoreductase activity, acting on the CH-CH group of donors, NAD or NADP as acceptor"/>
    <property type="evidence" value="ECO:0007669"/>
    <property type="project" value="InterPro"/>
</dbReference>
<name>A0A9P5N7L5_GYMJU</name>
<proteinExistence type="predicted"/>
<accession>A0A9P5N7L5</accession>
<dbReference type="PANTHER" id="PTHR43205">
    <property type="entry name" value="PROSTAGLANDIN REDUCTASE"/>
    <property type="match status" value="1"/>
</dbReference>
<dbReference type="InterPro" id="IPR045010">
    <property type="entry name" value="MDR_fam"/>
</dbReference>
<sequence>MVDILEKEGPIDIYWDNVGGEMLEAVIDASRINTRFIESGMISAYNSGNSFPIHNFGQIIGKSLSFHGFIVDHLREK</sequence>
<keyword evidence="2" id="KW-1185">Reference proteome</keyword>
<dbReference type="Gene3D" id="3.40.50.720">
    <property type="entry name" value="NAD(P)-binding Rossmann-like Domain"/>
    <property type="match status" value="1"/>
</dbReference>
<dbReference type="AlphaFoldDB" id="A0A9P5N7L5"/>
<gene>
    <name evidence="1" type="ORF">CPB84DRAFT_1855848</name>
</gene>
<evidence type="ECO:0008006" key="3">
    <source>
        <dbReference type="Google" id="ProtNLM"/>
    </source>
</evidence>
<comment type="caution">
    <text evidence="1">The sequence shown here is derived from an EMBL/GenBank/DDBJ whole genome shotgun (WGS) entry which is preliminary data.</text>
</comment>
<reference evidence="1" key="1">
    <citation type="submission" date="2020-11" db="EMBL/GenBank/DDBJ databases">
        <authorList>
            <consortium name="DOE Joint Genome Institute"/>
            <person name="Ahrendt S."/>
            <person name="Riley R."/>
            <person name="Andreopoulos W."/>
            <person name="LaButti K."/>
            <person name="Pangilinan J."/>
            <person name="Ruiz-duenas F.J."/>
            <person name="Barrasa J.M."/>
            <person name="Sanchez-Garcia M."/>
            <person name="Camarero S."/>
            <person name="Miyauchi S."/>
            <person name="Serrano A."/>
            <person name="Linde D."/>
            <person name="Babiker R."/>
            <person name="Drula E."/>
            <person name="Ayuso-Fernandez I."/>
            <person name="Pacheco R."/>
            <person name="Padilla G."/>
            <person name="Ferreira P."/>
            <person name="Barriuso J."/>
            <person name="Kellner H."/>
            <person name="Castanera R."/>
            <person name="Alfaro M."/>
            <person name="Ramirez L."/>
            <person name="Pisabarro A.G."/>
            <person name="Kuo A."/>
            <person name="Tritt A."/>
            <person name="Lipzen A."/>
            <person name="He G."/>
            <person name="Yan M."/>
            <person name="Ng V."/>
            <person name="Cullen D."/>
            <person name="Martin F."/>
            <person name="Rosso M.-N."/>
            <person name="Henrissat B."/>
            <person name="Hibbett D."/>
            <person name="Martinez A.T."/>
            <person name="Grigoriev I.V."/>
        </authorList>
    </citation>
    <scope>NUCLEOTIDE SEQUENCE</scope>
    <source>
        <strain evidence="1">AH 44721</strain>
    </source>
</reference>
<evidence type="ECO:0000313" key="1">
    <source>
        <dbReference type="EMBL" id="KAF8870016.1"/>
    </source>
</evidence>
<evidence type="ECO:0000313" key="2">
    <source>
        <dbReference type="Proteomes" id="UP000724874"/>
    </source>
</evidence>
<dbReference type="OrthoDB" id="809632at2759"/>
<dbReference type="EMBL" id="JADNYJ010000384">
    <property type="protein sequence ID" value="KAF8870016.1"/>
    <property type="molecule type" value="Genomic_DNA"/>
</dbReference>